<feature type="region of interest" description="Disordered" evidence="1">
    <location>
        <begin position="78"/>
        <end position="99"/>
    </location>
</feature>
<evidence type="ECO:0000256" key="1">
    <source>
        <dbReference type="SAM" id="MobiDB-lite"/>
    </source>
</evidence>
<evidence type="ECO:0000313" key="4">
    <source>
        <dbReference type="Proteomes" id="UP000006591"/>
    </source>
</evidence>
<reference evidence="3" key="1">
    <citation type="submission" date="2015-04" db="UniProtKB">
        <authorList>
            <consortium name="EnsemblPlants"/>
        </authorList>
    </citation>
    <scope>IDENTIFICATION</scope>
    <source>
        <strain evidence="3">SL10</strain>
    </source>
</reference>
<evidence type="ECO:0000313" key="3">
    <source>
        <dbReference type="EnsemblPlants" id="ONIVA11G14580.1"/>
    </source>
</evidence>
<keyword evidence="2" id="KW-0812">Transmembrane</keyword>
<keyword evidence="4" id="KW-1185">Reference proteome</keyword>
<accession>A0A0E0J2G2</accession>
<dbReference type="Gramene" id="ONIVA11G14580.1">
    <property type="protein sequence ID" value="ONIVA11G14580.1"/>
    <property type="gene ID" value="ONIVA11G14580"/>
</dbReference>
<organism evidence="3">
    <name type="scientific">Oryza nivara</name>
    <name type="common">Indian wild rice</name>
    <name type="synonym">Oryza sativa f. spontanea</name>
    <dbReference type="NCBI Taxonomy" id="4536"/>
    <lineage>
        <taxon>Eukaryota</taxon>
        <taxon>Viridiplantae</taxon>
        <taxon>Streptophyta</taxon>
        <taxon>Embryophyta</taxon>
        <taxon>Tracheophyta</taxon>
        <taxon>Spermatophyta</taxon>
        <taxon>Magnoliopsida</taxon>
        <taxon>Liliopsida</taxon>
        <taxon>Poales</taxon>
        <taxon>Poaceae</taxon>
        <taxon>BOP clade</taxon>
        <taxon>Oryzoideae</taxon>
        <taxon>Oryzeae</taxon>
        <taxon>Oryzinae</taxon>
        <taxon>Oryza</taxon>
    </lineage>
</organism>
<dbReference type="HOGENOM" id="CLU_2324327_0_0_1"/>
<keyword evidence="2" id="KW-1133">Transmembrane helix</keyword>
<dbReference type="EnsemblPlants" id="ONIVA11G14580.1">
    <property type="protein sequence ID" value="ONIVA11G14580.1"/>
    <property type="gene ID" value="ONIVA11G14580"/>
</dbReference>
<protein>
    <submittedName>
        <fullName evidence="3">Uncharacterized protein</fullName>
    </submittedName>
</protein>
<feature type="compositionally biased region" description="Pro residues" evidence="1">
    <location>
        <begin position="79"/>
        <end position="88"/>
    </location>
</feature>
<evidence type="ECO:0000256" key="2">
    <source>
        <dbReference type="SAM" id="Phobius"/>
    </source>
</evidence>
<feature type="transmembrane region" description="Helical" evidence="2">
    <location>
        <begin position="20"/>
        <end position="36"/>
    </location>
</feature>
<proteinExistence type="predicted"/>
<reference evidence="3" key="2">
    <citation type="submission" date="2018-04" db="EMBL/GenBank/DDBJ databases">
        <title>OnivRS2 (Oryza nivara Reference Sequence Version 2).</title>
        <authorList>
            <person name="Zhang J."/>
            <person name="Kudrna D."/>
            <person name="Lee S."/>
            <person name="Talag J."/>
            <person name="Rajasekar S."/>
            <person name="Welchert J."/>
            <person name="Hsing Y.-I."/>
            <person name="Wing R.A."/>
        </authorList>
    </citation>
    <scope>NUCLEOTIDE SEQUENCE [LARGE SCALE GENOMIC DNA]</scope>
    <source>
        <strain evidence="3">SL10</strain>
    </source>
</reference>
<dbReference type="AlphaFoldDB" id="A0A0E0J2G2"/>
<dbReference type="Proteomes" id="UP000006591">
    <property type="component" value="Chromosome 11"/>
</dbReference>
<keyword evidence="2" id="KW-0472">Membrane</keyword>
<name>A0A0E0J2G2_ORYNI</name>
<sequence>MLAALPSPSSVAPASPPPSILPDALSVLLIAAIAVLPHKRRFKDEQALVVGFASAIPVFADTAGASIHRRRIGTALVTIPPPGRPPPIARHCPLPARGP</sequence>